<evidence type="ECO:0000313" key="2">
    <source>
        <dbReference type="Proteomes" id="UP000015545"/>
    </source>
</evidence>
<protein>
    <submittedName>
        <fullName evidence="1">Uncharacterized protein</fullName>
    </submittedName>
</protein>
<keyword evidence="2" id="KW-1185">Reference proteome</keyword>
<proteinExistence type="predicted"/>
<dbReference type="KEGG" id="vg:16574889"/>
<gene>
    <name evidence="1" type="ORF">PaBG_00203</name>
</gene>
<name>S5VVB3_9CAUD</name>
<dbReference type="Proteomes" id="UP000015545">
    <property type="component" value="Segment"/>
</dbReference>
<dbReference type="EMBL" id="KF147891">
    <property type="protein sequence ID" value="AGS82087.1"/>
    <property type="molecule type" value="Genomic_DNA"/>
</dbReference>
<dbReference type="RefSeq" id="YP_008433534.1">
    <property type="nucleotide sequence ID" value="NC_022096.1"/>
</dbReference>
<organism evidence="1 2">
    <name type="scientific">Pseudomonas phage PaBG</name>
    <dbReference type="NCBI Taxonomy" id="1335230"/>
    <lineage>
        <taxon>Viruses</taxon>
        <taxon>Duplodnaviria</taxon>
        <taxon>Heunggongvirae</taxon>
        <taxon>Uroviricota</taxon>
        <taxon>Caudoviricetes</taxon>
        <taxon>Baikalvirus</taxon>
        <taxon>Baikalvirus PaBG</taxon>
    </lineage>
</organism>
<sequence>MGPQATLLDEIDEMIDAIKQTHSNMERVYAVYLPHFPEQSKVIDDLNQLINAADSPDSTPVARHDKSGALVKVDSGLNIAQDVQRIREQQQTVEAEQPKEKTQEEMKEEWGSMALRTLFRKINQLCHPDKCKRFSHIEVKKLREVFDDAHRAYADRDRYTLNLLFIRACYIRGELDRLPREVVQDIQKRHTDLVLDFQALAMHPLYQVLFAHMQGQHYTAKIKFGEFLVTHIQRLNDELERVRKLNAATKAMFDELHAAHEEKKFKDTVDMVESSAD</sequence>
<accession>S5VVB3</accession>
<reference evidence="1 2" key="1">
    <citation type="journal article" date="2014" name="Genome Announc.">
        <title>Complete Genome Sequence of the Novel Giant Pseudomonas Phage PaBG.</title>
        <authorList>
            <person name="Sykilinda N.N."/>
            <person name="Bondar A.A."/>
            <person name="Gorshkova A.S."/>
            <person name="Kurochkina L.P."/>
            <person name="Kulikov E.E."/>
            <person name="Shneider M.M."/>
            <person name="Kadykov V.A."/>
            <person name="Solovjeva N.V."/>
            <person name="Kabilov M.R."/>
            <person name="Mesyanzhinov V.V."/>
            <person name="Vlassov V.V."/>
            <person name="Drukker V.V."/>
            <person name="Miroshnikov K.A."/>
        </authorList>
    </citation>
    <scope>NUCLEOTIDE SEQUENCE [LARGE SCALE GENOMIC DNA]</scope>
</reference>
<evidence type="ECO:0000313" key="1">
    <source>
        <dbReference type="EMBL" id="AGS82087.1"/>
    </source>
</evidence>